<dbReference type="AlphaFoldDB" id="A0AB38YDV2"/>
<name>A0AB38YDV2_9GAMM</name>
<evidence type="ECO:0000313" key="15">
    <source>
        <dbReference type="EMBL" id="WLD57544.1"/>
    </source>
</evidence>
<sequence>MSNAKPQRFTHADVTVTSERTVFKGFYEMHELHVRHACYDRPPIEIKRELMVRPDAVVVLLFDPKLQSVVLIEQFRVGARKASTPWLIECVAGLIEPNEAPEDVARREALEEAGTTIKRLKQICEYFPSPGGTDEKITLYIGEVDASTAGGVHGLDHEGEDILVHRVSVDQAVTWLNDGIINNAASIIALQWLQLHLDTLNQEWSAV</sequence>
<accession>A0AB38YDV2</accession>
<evidence type="ECO:0000256" key="3">
    <source>
        <dbReference type="ARBA" id="ARBA00012453"/>
    </source>
</evidence>
<dbReference type="EMBL" id="CP101717">
    <property type="protein sequence ID" value="WLD57544.1"/>
    <property type="molecule type" value="Genomic_DNA"/>
</dbReference>
<evidence type="ECO:0000256" key="9">
    <source>
        <dbReference type="ARBA" id="ARBA00030162"/>
    </source>
</evidence>
<dbReference type="GO" id="GO:0005829">
    <property type="term" value="C:cytosol"/>
    <property type="evidence" value="ECO:0007669"/>
    <property type="project" value="TreeGrafter"/>
</dbReference>
<dbReference type="EC" id="3.6.1.13" evidence="3"/>
<evidence type="ECO:0000256" key="11">
    <source>
        <dbReference type="ARBA" id="ARBA00033056"/>
    </source>
</evidence>
<keyword evidence="6" id="KW-0378">Hydrolase</keyword>
<dbReference type="PANTHER" id="PTHR11839">
    <property type="entry name" value="UDP/ADP-SUGAR PYROPHOSPHATASE"/>
    <property type="match status" value="1"/>
</dbReference>
<evidence type="ECO:0000256" key="13">
    <source>
        <dbReference type="PIRSR" id="PIRSR604385-2"/>
    </source>
</evidence>
<comment type="cofactor">
    <cofactor evidence="1 13">
        <name>Mg(2+)</name>
        <dbReference type="ChEBI" id="CHEBI:18420"/>
    </cofactor>
</comment>
<dbReference type="Pfam" id="PF00293">
    <property type="entry name" value="NUDIX"/>
    <property type="match status" value="1"/>
</dbReference>
<dbReference type="RefSeq" id="WP_304994829.1">
    <property type="nucleotide sequence ID" value="NZ_CP101717.1"/>
</dbReference>
<evidence type="ECO:0000256" key="12">
    <source>
        <dbReference type="ARBA" id="ARBA00049546"/>
    </source>
</evidence>
<protein>
    <recommendedName>
        <fullName evidence="4">ADP-ribose pyrophosphatase</fullName>
        <ecNumber evidence="3">3.6.1.13</ecNumber>
    </recommendedName>
    <alternativeName>
        <fullName evidence="9">ADP-ribose diphosphatase</fullName>
    </alternativeName>
    <alternativeName>
        <fullName evidence="11">ADP-ribose phosphohydrolase</fullName>
    </alternativeName>
    <alternativeName>
        <fullName evidence="10">Adenosine diphosphoribose pyrophosphatase</fullName>
    </alternativeName>
</protein>
<evidence type="ECO:0000259" key="14">
    <source>
        <dbReference type="PROSITE" id="PS51462"/>
    </source>
</evidence>
<dbReference type="PROSITE" id="PS51462">
    <property type="entry name" value="NUDIX"/>
    <property type="match status" value="1"/>
</dbReference>
<dbReference type="Gene3D" id="3.90.79.10">
    <property type="entry name" value="Nucleoside Triphosphate Pyrophosphohydrolase"/>
    <property type="match status" value="1"/>
</dbReference>
<feature type="binding site" evidence="13">
    <location>
        <position position="160"/>
    </location>
    <ligand>
        <name>Mg(2+)</name>
        <dbReference type="ChEBI" id="CHEBI:18420"/>
        <label>1</label>
    </ligand>
</feature>
<dbReference type="InterPro" id="IPR020084">
    <property type="entry name" value="NUDIX_hydrolase_CS"/>
</dbReference>
<feature type="domain" description="Nudix hydrolase" evidence="14">
    <location>
        <begin position="52"/>
        <end position="189"/>
    </location>
</feature>
<evidence type="ECO:0000256" key="10">
    <source>
        <dbReference type="ARBA" id="ARBA00030308"/>
    </source>
</evidence>
<dbReference type="InterPro" id="IPR015797">
    <property type="entry name" value="NUDIX_hydrolase-like_dom_sf"/>
</dbReference>
<dbReference type="NCBIfam" id="TIGR00052">
    <property type="entry name" value="nudix-type nucleoside diphosphatase, YffH/AdpP family"/>
    <property type="match status" value="1"/>
</dbReference>
<comment type="similarity">
    <text evidence="2">Belongs to the Nudix hydrolase family. NudF subfamily.</text>
</comment>
<dbReference type="GO" id="GO:0047631">
    <property type="term" value="F:ADP-ribose diphosphatase activity"/>
    <property type="evidence" value="ECO:0007669"/>
    <property type="project" value="UniProtKB-EC"/>
</dbReference>
<dbReference type="InterPro" id="IPR000086">
    <property type="entry name" value="NUDIX_hydrolase_dom"/>
</dbReference>
<feature type="binding site" evidence="13">
    <location>
        <position position="108"/>
    </location>
    <ligand>
        <name>Mg(2+)</name>
        <dbReference type="ChEBI" id="CHEBI:18420"/>
        <label>1</label>
    </ligand>
</feature>
<organism evidence="15">
    <name type="scientific">Salinispirillum sp. LH 10-3-1</name>
    <dbReference type="NCBI Taxonomy" id="2952525"/>
    <lineage>
        <taxon>Bacteria</taxon>
        <taxon>Pseudomonadati</taxon>
        <taxon>Pseudomonadota</taxon>
        <taxon>Gammaproteobacteria</taxon>
        <taxon>Oceanospirillales</taxon>
        <taxon>Saccharospirillaceae</taxon>
        <taxon>Salinispirillum</taxon>
    </lineage>
</organism>
<dbReference type="GO" id="GO:0019144">
    <property type="term" value="F:ADP-sugar diphosphatase activity"/>
    <property type="evidence" value="ECO:0007669"/>
    <property type="project" value="TreeGrafter"/>
</dbReference>
<dbReference type="InterPro" id="IPR004385">
    <property type="entry name" value="NDP_pyrophosphatase"/>
</dbReference>
<reference evidence="15" key="1">
    <citation type="submission" date="2022-07" db="EMBL/GenBank/DDBJ databases">
        <title>Complete genome sequence of Salinispirillum sp. LH10-3-1 capable of multiple carbohydrate inversion isolated from a soda lake.</title>
        <authorList>
            <person name="Liu J."/>
            <person name="Zhai Y."/>
            <person name="Zhang H."/>
            <person name="Yang H."/>
            <person name="Qu J."/>
            <person name="Li J."/>
        </authorList>
    </citation>
    <scope>NUCLEOTIDE SEQUENCE</scope>
    <source>
        <strain evidence="15">LH 10-3-1</strain>
    </source>
</reference>
<dbReference type="PANTHER" id="PTHR11839:SF5">
    <property type="entry name" value="ADP-RIBOSE PYROPHOSPHATASE"/>
    <property type="match status" value="1"/>
</dbReference>
<keyword evidence="7 13" id="KW-0460">Magnesium</keyword>
<comment type="catalytic activity">
    <reaction evidence="12">
        <text>ADP-D-ribose + H2O = D-ribose 5-phosphate + AMP + 2 H(+)</text>
        <dbReference type="Rhea" id="RHEA:10412"/>
        <dbReference type="ChEBI" id="CHEBI:15377"/>
        <dbReference type="ChEBI" id="CHEBI:15378"/>
        <dbReference type="ChEBI" id="CHEBI:57967"/>
        <dbReference type="ChEBI" id="CHEBI:78346"/>
        <dbReference type="ChEBI" id="CHEBI:456215"/>
        <dbReference type="EC" id="3.6.1.13"/>
    </reaction>
</comment>
<dbReference type="GO" id="GO:0019693">
    <property type="term" value="P:ribose phosphate metabolic process"/>
    <property type="evidence" value="ECO:0007669"/>
    <property type="project" value="TreeGrafter"/>
</dbReference>
<dbReference type="SUPFAM" id="SSF55811">
    <property type="entry name" value="Nudix"/>
    <property type="match status" value="1"/>
</dbReference>
<evidence type="ECO:0000256" key="2">
    <source>
        <dbReference type="ARBA" id="ARBA00007482"/>
    </source>
</evidence>
<proteinExistence type="inferred from homology"/>
<feature type="binding site" evidence="13">
    <location>
        <position position="92"/>
    </location>
    <ligand>
        <name>Mg(2+)</name>
        <dbReference type="ChEBI" id="CHEBI:18420"/>
        <label>1</label>
    </ligand>
</feature>
<dbReference type="CDD" id="cd24155">
    <property type="entry name" value="NUDIX_ADPRase"/>
    <property type="match status" value="1"/>
</dbReference>
<feature type="binding site" evidence="13">
    <location>
        <position position="112"/>
    </location>
    <ligand>
        <name>Mg(2+)</name>
        <dbReference type="ChEBI" id="CHEBI:18420"/>
        <label>1</label>
    </ligand>
</feature>
<keyword evidence="5 13" id="KW-0479">Metal-binding</keyword>
<dbReference type="PROSITE" id="PS00893">
    <property type="entry name" value="NUDIX_BOX"/>
    <property type="match status" value="1"/>
</dbReference>
<gene>
    <name evidence="15" type="ORF">NFC81_12605</name>
</gene>
<evidence type="ECO:0000256" key="6">
    <source>
        <dbReference type="ARBA" id="ARBA00022801"/>
    </source>
</evidence>
<dbReference type="GO" id="GO:0046872">
    <property type="term" value="F:metal ion binding"/>
    <property type="evidence" value="ECO:0007669"/>
    <property type="project" value="UniProtKB-KW"/>
</dbReference>
<comment type="function">
    <text evidence="8">Acts on ADP-mannose and ADP-glucose as well as ADP-ribose. Prevents glycogen biosynthesis. The reaction catalyzed by this enzyme is a limiting step of the gluconeogenic process.</text>
</comment>
<evidence type="ECO:0000256" key="1">
    <source>
        <dbReference type="ARBA" id="ARBA00001946"/>
    </source>
</evidence>
<evidence type="ECO:0000256" key="8">
    <source>
        <dbReference type="ARBA" id="ARBA00025164"/>
    </source>
</evidence>
<evidence type="ECO:0000256" key="7">
    <source>
        <dbReference type="ARBA" id="ARBA00022842"/>
    </source>
</evidence>
<dbReference type="GO" id="GO:0006753">
    <property type="term" value="P:nucleoside phosphate metabolic process"/>
    <property type="evidence" value="ECO:0007669"/>
    <property type="project" value="TreeGrafter"/>
</dbReference>
<evidence type="ECO:0000256" key="5">
    <source>
        <dbReference type="ARBA" id="ARBA00022723"/>
    </source>
</evidence>
<evidence type="ECO:0000256" key="4">
    <source>
        <dbReference type="ARBA" id="ARBA00013297"/>
    </source>
</evidence>